<keyword evidence="4" id="KW-1185">Reference proteome</keyword>
<evidence type="ECO:0000313" key="3">
    <source>
        <dbReference type="EMBL" id="THF50439.1"/>
    </source>
</evidence>
<dbReference type="GO" id="GO:0016020">
    <property type="term" value="C:membrane"/>
    <property type="evidence" value="ECO:0007669"/>
    <property type="project" value="InterPro"/>
</dbReference>
<dbReference type="PANTHER" id="PTHR34220:SF7">
    <property type="entry name" value="SENSOR HISTIDINE KINASE YPDA"/>
    <property type="match status" value="1"/>
</dbReference>
<accession>A0A4S3ZX54</accession>
<feature type="transmembrane region" description="Helical" evidence="1">
    <location>
        <begin position="108"/>
        <end position="127"/>
    </location>
</feature>
<comment type="caution">
    <text evidence="3">The sequence shown here is derived from an EMBL/GenBank/DDBJ whole genome shotgun (WGS) entry which is preliminary data.</text>
</comment>
<sequence length="378" mass="44972">MAYEKFGCVKRGVRIGFSGFCRIPFSGYPEKTYFSGMSKKREIQYHIVFWVVVMLLDHLLEDIMKDRNNAFFWKALQGTGFTLLQMVIFYLNYLWVCPKTIPYKKWKLFALCQLGLFFLFPTLRFIIEEVIIYRITGNHNYVMEALTVAYYVYDNSYYVIRTLLLSIVGYFLKYLWTTNEKMNRLQLEKKQAELQVLKNQLSPHFLFNTLNSFYSDLYDTQPKVAEDIMKLSEMLRYVTYENENDRVLLRDEVTFLQHYIALFQRRFDGTIPVEYHYPHELKEYRIPSLLLIHFVENAFKHGILDDPNHPIVFDFTIQTDRLVLRASNSYRKSQHYDISGVGQKNIVQRLAILFPDNHSLLVDQTENTYTVVLNIPLL</sequence>
<dbReference type="InterPro" id="IPR050640">
    <property type="entry name" value="Bact_2-comp_sensor_kinase"/>
</dbReference>
<dbReference type="GO" id="GO:0000155">
    <property type="term" value="F:phosphorelay sensor kinase activity"/>
    <property type="evidence" value="ECO:0007669"/>
    <property type="project" value="InterPro"/>
</dbReference>
<dbReference type="InterPro" id="IPR010559">
    <property type="entry name" value="Sig_transdc_His_kin_internal"/>
</dbReference>
<feature type="transmembrane region" description="Helical" evidence="1">
    <location>
        <begin position="72"/>
        <end position="96"/>
    </location>
</feature>
<dbReference type="RefSeq" id="WP_136402985.1">
    <property type="nucleotide sequence ID" value="NZ_SSNZ01000003.1"/>
</dbReference>
<dbReference type="EMBL" id="SSNZ01000003">
    <property type="protein sequence ID" value="THF50439.1"/>
    <property type="molecule type" value="Genomic_DNA"/>
</dbReference>
<protein>
    <recommendedName>
        <fullName evidence="2">Signal transduction histidine kinase internal region domain-containing protein</fullName>
    </recommendedName>
</protein>
<keyword evidence="1" id="KW-1133">Transmembrane helix</keyword>
<reference evidence="3 4" key="1">
    <citation type="submission" date="2019-04" db="EMBL/GenBank/DDBJ databases">
        <title>Flavobacterium sp. nov. isolated from construction timber.</title>
        <authorList>
            <person name="Lin S.-Y."/>
            <person name="Chang C.-T."/>
            <person name="Young C.-C."/>
        </authorList>
    </citation>
    <scope>NUCLEOTIDE SEQUENCE [LARGE SCALE GENOMIC DNA]</scope>
    <source>
        <strain evidence="3 4">CC-CTC003</strain>
    </source>
</reference>
<dbReference type="Pfam" id="PF06580">
    <property type="entry name" value="His_kinase"/>
    <property type="match status" value="1"/>
</dbReference>
<dbReference type="PANTHER" id="PTHR34220">
    <property type="entry name" value="SENSOR HISTIDINE KINASE YPDA"/>
    <property type="match status" value="1"/>
</dbReference>
<organism evidence="3 4">
    <name type="scientific">Flavobacterium supellecticarium</name>
    <dbReference type="NCBI Taxonomy" id="2565924"/>
    <lineage>
        <taxon>Bacteria</taxon>
        <taxon>Pseudomonadati</taxon>
        <taxon>Bacteroidota</taxon>
        <taxon>Flavobacteriia</taxon>
        <taxon>Flavobacteriales</taxon>
        <taxon>Flavobacteriaceae</taxon>
        <taxon>Flavobacterium</taxon>
    </lineage>
</organism>
<name>A0A4S3ZX54_9FLAO</name>
<dbReference type="Proteomes" id="UP000307507">
    <property type="component" value="Unassembled WGS sequence"/>
</dbReference>
<dbReference type="AlphaFoldDB" id="A0A4S3ZX54"/>
<feature type="transmembrane region" description="Helical" evidence="1">
    <location>
        <begin position="158"/>
        <end position="176"/>
    </location>
</feature>
<keyword evidence="1" id="KW-0812">Transmembrane</keyword>
<gene>
    <name evidence="3" type="ORF">E6C50_09420</name>
</gene>
<keyword evidence="1" id="KW-0472">Membrane</keyword>
<feature type="transmembrane region" description="Helical" evidence="1">
    <location>
        <begin position="43"/>
        <end position="60"/>
    </location>
</feature>
<evidence type="ECO:0000256" key="1">
    <source>
        <dbReference type="SAM" id="Phobius"/>
    </source>
</evidence>
<evidence type="ECO:0000313" key="4">
    <source>
        <dbReference type="Proteomes" id="UP000307507"/>
    </source>
</evidence>
<evidence type="ECO:0000259" key="2">
    <source>
        <dbReference type="Pfam" id="PF06580"/>
    </source>
</evidence>
<feature type="domain" description="Signal transduction histidine kinase internal region" evidence="2">
    <location>
        <begin position="192"/>
        <end position="269"/>
    </location>
</feature>
<dbReference type="OrthoDB" id="9809908at2"/>
<proteinExistence type="predicted"/>